<reference evidence="1 2" key="1">
    <citation type="journal article" date="2022" name="Front. Microbiol.">
        <title>Male-killing mechanisms vary between Spiroplasma species.</title>
        <authorList>
            <person name="Arai H."/>
            <person name="Inoue M."/>
            <person name="Kageyama D."/>
        </authorList>
    </citation>
    <scope>NUCLEOTIDE SEQUENCE [LARGE SCALE GENOMIC DNA]</scope>
    <source>
        <strain evidence="2">sHm</strain>
    </source>
</reference>
<evidence type="ECO:0000313" key="2">
    <source>
        <dbReference type="Proteomes" id="UP001163387"/>
    </source>
</evidence>
<dbReference type="Proteomes" id="UP001163387">
    <property type="component" value="Chromosome"/>
</dbReference>
<proteinExistence type="predicted"/>
<organism evidence="1 2">
    <name type="scientific">Spiroplasma ixodetis</name>
    <dbReference type="NCBI Taxonomy" id="2141"/>
    <lineage>
        <taxon>Bacteria</taxon>
        <taxon>Bacillati</taxon>
        <taxon>Mycoplasmatota</taxon>
        <taxon>Mollicutes</taxon>
        <taxon>Entomoplasmatales</taxon>
        <taxon>Spiroplasmataceae</taxon>
        <taxon>Spiroplasma</taxon>
    </lineage>
</organism>
<dbReference type="EMBL" id="AP026933">
    <property type="protein sequence ID" value="BDT03449.1"/>
    <property type="molecule type" value="Genomic_DNA"/>
</dbReference>
<keyword evidence="2" id="KW-1185">Reference proteome</keyword>
<protein>
    <submittedName>
        <fullName evidence="1">Uncharacterized protein</fullName>
    </submittedName>
</protein>
<gene>
    <name evidence="1" type="ORF">SHM_10950</name>
</gene>
<name>A0ABM8BU99_9MOLU</name>
<evidence type="ECO:0000313" key="1">
    <source>
        <dbReference type="EMBL" id="BDT03449.1"/>
    </source>
</evidence>
<accession>A0ABM8BU99</accession>
<sequence>MGKFLKLITNGFMIGVSEPWCNNEGVAVLPFVYKYNQYWFLLMKEGACWRCR</sequence>